<reference evidence="2" key="2">
    <citation type="submission" date="2020-09" db="EMBL/GenBank/DDBJ databases">
        <authorList>
            <person name="Sun Q."/>
            <person name="Ohkuma M."/>
        </authorList>
    </citation>
    <scope>NUCLEOTIDE SEQUENCE</scope>
    <source>
        <strain evidence="2">JCM 13064</strain>
    </source>
</reference>
<dbReference type="RefSeq" id="WP_189161097.1">
    <property type="nucleotide sequence ID" value="NZ_BMNT01000001.1"/>
</dbReference>
<dbReference type="InterPro" id="IPR004919">
    <property type="entry name" value="GmrSD_N"/>
</dbReference>
<protein>
    <recommendedName>
        <fullName evidence="1">GmrSD restriction endonucleases N-terminal domain-containing protein</fullName>
    </recommendedName>
</protein>
<dbReference type="Proteomes" id="UP000645217">
    <property type="component" value="Unassembled WGS sequence"/>
</dbReference>
<dbReference type="Pfam" id="PF03235">
    <property type="entry name" value="GmrSD_N"/>
    <property type="match status" value="1"/>
</dbReference>
<dbReference type="EMBL" id="BMNT01000001">
    <property type="protein sequence ID" value="GGK63536.1"/>
    <property type="molecule type" value="Genomic_DNA"/>
</dbReference>
<dbReference type="AlphaFoldDB" id="A0A917QQ88"/>
<dbReference type="PANTHER" id="PTHR37292">
    <property type="entry name" value="VNG6097C"/>
    <property type="match status" value="1"/>
</dbReference>
<evidence type="ECO:0000313" key="2">
    <source>
        <dbReference type="EMBL" id="GGK63536.1"/>
    </source>
</evidence>
<evidence type="ECO:0000313" key="3">
    <source>
        <dbReference type="Proteomes" id="UP000645217"/>
    </source>
</evidence>
<gene>
    <name evidence="2" type="ORF">GCM10007964_03320</name>
</gene>
<feature type="domain" description="GmrSD restriction endonucleases N-terminal" evidence="1">
    <location>
        <begin position="6"/>
        <end position="210"/>
    </location>
</feature>
<reference evidence="2" key="1">
    <citation type="journal article" date="2014" name="Int. J. Syst. Evol. Microbiol.">
        <title>Complete genome sequence of Corynebacterium casei LMG S-19264T (=DSM 44701T), isolated from a smear-ripened cheese.</title>
        <authorList>
            <consortium name="US DOE Joint Genome Institute (JGI-PGF)"/>
            <person name="Walter F."/>
            <person name="Albersmeier A."/>
            <person name="Kalinowski J."/>
            <person name="Ruckert C."/>
        </authorList>
    </citation>
    <scope>NUCLEOTIDE SEQUENCE</scope>
    <source>
        <strain evidence="2">JCM 13064</strain>
    </source>
</reference>
<dbReference type="PANTHER" id="PTHR37292:SF2">
    <property type="entry name" value="DUF262 DOMAIN-CONTAINING PROTEIN"/>
    <property type="match status" value="1"/>
</dbReference>
<organism evidence="2 3">
    <name type="scientific">Sphaerisporangium melleum</name>
    <dbReference type="NCBI Taxonomy" id="321316"/>
    <lineage>
        <taxon>Bacteria</taxon>
        <taxon>Bacillati</taxon>
        <taxon>Actinomycetota</taxon>
        <taxon>Actinomycetes</taxon>
        <taxon>Streptosporangiales</taxon>
        <taxon>Streptosporangiaceae</taxon>
        <taxon>Sphaerisporangium</taxon>
    </lineage>
</organism>
<evidence type="ECO:0000259" key="1">
    <source>
        <dbReference type="Pfam" id="PF03235"/>
    </source>
</evidence>
<name>A0A917QQ88_9ACTN</name>
<keyword evidence="3" id="KW-1185">Reference proteome</keyword>
<sequence>MAKLSVLLHQIDNGTVLLPEFQRGYVWNRDQVRGLMRSLYRGYPVGGLLLWETAPEQTAVRGGATDGGVRSLLLDGQQRITSLYGVIRGQAPAFFEGDAAAFTGLRFNVEDESFEFYAPAKMRDDPRWVDVTRLFTEGLQPFFKDFSAMPENFSLYLERLNRLYQLLEREFHEEKITGPDKDVEVVVDIFNRVNSGGTALSKGDLALAKICAHWPPARQVMRDHLKAWQDKGFDFSLDWLLRNTAAVATGRAVFTALDTVSAGEFEVALAKSVGYIGNFLEAASGRLGLDHDQVLMGRYAIPVISRLLHLSPGGRFADAAHRDKVLFWYVHSALWGRFAGSTETALAKDYEVAKDSGIDGLISSLERWRGGNLEIQAHDFEGSTKGSRFYPLLYLLTRAKGARDFGSGLPLRAEMLGKLTSLQVHHIFPKAVLHKAGYDRGQVNAIANFCFLTQDTNLVIGKRTPEEYFTEVEDKHPGVLASQWIPADRDLWRVDRYLDFLEARRELLAQAVQSFLAELRNGAAPQAEELAPVTVIADERDDVRVAQVKAMAEELVRLGYAEPALDSEIADPASGRALAVAEAFWPDGLQPGQGKPVILELDPEAADLPRLEELGYEVFTSVDALLGYAARRNESAAGIPVVVEQAEVAPEVSPPSAGVDAEFDKAMRSIYDRARREANYHAGYFLSMLAEHGSLATARKLLHAPAVSDGFAALWERGRLDLTVEALVIQPHFADLFTPAEIEIAHHRLTQFGYH</sequence>
<comment type="caution">
    <text evidence="2">The sequence shown here is derived from an EMBL/GenBank/DDBJ whole genome shotgun (WGS) entry which is preliminary data.</text>
</comment>
<accession>A0A917QQ88</accession>
<proteinExistence type="predicted"/>